<name>A0A250FYJ2_9FLAO</name>
<keyword evidence="1" id="KW-1133">Transmembrane helix</keyword>
<accession>A0A250FYJ2</accession>
<sequence length="61" mass="7417">MTKIQFYISRFIGVSANVKFYFWYFTRVLIKIQFYISCFIGVSANVTFYFYHFIGVLIFKE</sequence>
<dbReference type="AlphaFoldDB" id="A0A250FYJ2"/>
<dbReference type="Proteomes" id="UP000217348">
    <property type="component" value="Chromosome"/>
</dbReference>
<gene>
    <name evidence="2" type="ORF">CGC58_10910</name>
</gene>
<protein>
    <submittedName>
        <fullName evidence="2">Uncharacterized protein</fullName>
    </submittedName>
</protein>
<evidence type="ECO:0000313" key="3">
    <source>
        <dbReference type="Proteomes" id="UP000217348"/>
    </source>
</evidence>
<keyword evidence="1" id="KW-0472">Membrane</keyword>
<keyword evidence="1" id="KW-0812">Transmembrane</keyword>
<organism evidence="2 3">
    <name type="scientific">Capnocytophaga stomatis</name>
    <dbReference type="NCBI Taxonomy" id="1848904"/>
    <lineage>
        <taxon>Bacteria</taxon>
        <taxon>Pseudomonadati</taxon>
        <taxon>Bacteroidota</taxon>
        <taxon>Flavobacteriia</taxon>
        <taxon>Flavobacteriales</taxon>
        <taxon>Flavobacteriaceae</taxon>
        <taxon>Capnocytophaga</taxon>
    </lineage>
</organism>
<evidence type="ECO:0000313" key="2">
    <source>
        <dbReference type="EMBL" id="ATA90190.1"/>
    </source>
</evidence>
<evidence type="ECO:0000256" key="1">
    <source>
        <dbReference type="SAM" id="Phobius"/>
    </source>
</evidence>
<feature type="transmembrane region" description="Helical" evidence="1">
    <location>
        <begin position="32"/>
        <end position="59"/>
    </location>
</feature>
<dbReference type="EMBL" id="CP022387">
    <property type="protein sequence ID" value="ATA90190.1"/>
    <property type="molecule type" value="Genomic_DNA"/>
</dbReference>
<reference evidence="3" key="1">
    <citation type="submission" date="2017-06" db="EMBL/GenBank/DDBJ databases">
        <title>Capnocytophaga spp. assemblies.</title>
        <authorList>
            <person name="Gulvik C.A."/>
        </authorList>
    </citation>
    <scope>NUCLEOTIDE SEQUENCE [LARGE SCALE GENOMIC DNA]</scope>
    <source>
        <strain evidence="3">H2177</strain>
    </source>
</reference>
<dbReference type="KEGG" id="csto:CGC58_10910"/>
<proteinExistence type="predicted"/>